<keyword evidence="9" id="KW-0342">GTP-binding</keyword>
<dbReference type="GO" id="GO:0005886">
    <property type="term" value="C:plasma membrane"/>
    <property type="evidence" value="ECO:0007669"/>
    <property type="project" value="UniProtKB-SubCell"/>
</dbReference>
<feature type="compositionally biased region" description="Low complexity" evidence="14">
    <location>
        <begin position="62"/>
        <end position="75"/>
    </location>
</feature>
<comment type="function">
    <text evidence="12">Necessary for flagellar biosynthesis. May be involved in translocation of the flagellum.</text>
</comment>
<evidence type="ECO:0000313" key="17">
    <source>
        <dbReference type="EMBL" id="BBA34337.1"/>
    </source>
</evidence>
<dbReference type="GO" id="GO:0006614">
    <property type="term" value="P:SRP-dependent cotranslational protein targeting to membrane"/>
    <property type="evidence" value="ECO:0007669"/>
    <property type="project" value="UniProtKB-UniRule"/>
</dbReference>
<evidence type="ECO:0000259" key="16">
    <source>
        <dbReference type="SMART" id="SM00962"/>
    </source>
</evidence>
<feature type="domain" description="SRP54-type proteins GTP-binding" evidence="16">
    <location>
        <begin position="245"/>
        <end position="437"/>
    </location>
</feature>
<evidence type="ECO:0000256" key="8">
    <source>
        <dbReference type="ARBA" id="ARBA00022927"/>
    </source>
</evidence>
<dbReference type="GO" id="GO:0044781">
    <property type="term" value="P:bacterial-type flagellum organization"/>
    <property type="evidence" value="ECO:0007669"/>
    <property type="project" value="UniProtKB-UniRule"/>
</dbReference>
<evidence type="ECO:0000256" key="13">
    <source>
        <dbReference type="NCBIfam" id="TIGR03499"/>
    </source>
</evidence>
<accession>A0A250KRV3</accession>
<feature type="region of interest" description="Disordered" evidence="14">
    <location>
        <begin position="57"/>
        <end position="143"/>
    </location>
</feature>
<keyword evidence="4" id="KW-0813">Transport</keyword>
<reference evidence="17 18" key="1">
    <citation type="submission" date="2016-12" db="EMBL/GenBank/DDBJ databases">
        <title>Genome sequencing of Methylocaldum marinum.</title>
        <authorList>
            <person name="Takeuchi M."/>
            <person name="Kamagata Y."/>
            <person name="Hiraoka S."/>
            <person name="Oshima K."/>
            <person name="Hattori M."/>
            <person name="Iwasaki W."/>
        </authorList>
    </citation>
    <scope>NUCLEOTIDE SEQUENCE [LARGE SCALE GENOMIC DNA]</scope>
    <source>
        <strain evidence="17 18">S8</strain>
    </source>
</reference>
<evidence type="ECO:0000256" key="3">
    <source>
        <dbReference type="ARBA" id="ARBA00014919"/>
    </source>
</evidence>
<keyword evidence="10" id="KW-0472">Membrane</keyword>
<evidence type="ECO:0000256" key="11">
    <source>
        <dbReference type="ARBA" id="ARBA00023225"/>
    </source>
</evidence>
<keyword evidence="17" id="KW-0282">Flagellum</keyword>
<dbReference type="Gene3D" id="1.20.120.1380">
    <property type="entry name" value="Flagellar FlhF biosynthesis protein, N domain"/>
    <property type="match status" value="1"/>
</dbReference>
<keyword evidence="7" id="KW-1005">Bacterial flagellum biogenesis</keyword>
<gene>
    <name evidence="17" type="ORF">sS8_2385</name>
</gene>
<dbReference type="SUPFAM" id="SSF52540">
    <property type="entry name" value="P-loop containing nucleoside triphosphate hydrolases"/>
    <property type="match status" value="1"/>
</dbReference>
<dbReference type="RefSeq" id="WP_119629762.1">
    <property type="nucleotide sequence ID" value="NZ_AP017928.1"/>
</dbReference>
<dbReference type="Pfam" id="PF00448">
    <property type="entry name" value="SRP54"/>
    <property type="match status" value="1"/>
</dbReference>
<dbReference type="Gene3D" id="3.40.50.300">
    <property type="entry name" value="P-loop containing nucleotide triphosphate hydrolases"/>
    <property type="match status" value="1"/>
</dbReference>
<dbReference type="GO" id="GO:0005525">
    <property type="term" value="F:GTP binding"/>
    <property type="evidence" value="ECO:0007669"/>
    <property type="project" value="UniProtKB-UniRule"/>
</dbReference>
<proteinExistence type="inferred from homology"/>
<dbReference type="InterPro" id="IPR003593">
    <property type="entry name" value="AAA+_ATPase"/>
</dbReference>
<dbReference type="InterPro" id="IPR020006">
    <property type="entry name" value="FlhF"/>
</dbReference>
<dbReference type="GO" id="GO:0005047">
    <property type="term" value="F:signal recognition particle binding"/>
    <property type="evidence" value="ECO:0007669"/>
    <property type="project" value="TreeGrafter"/>
</dbReference>
<protein>
    <recommendedName>
        <fullName evidence="3 13">Flagellar biosynthesis protein FlhF</fullName>
    </recommendedName>
</protein>
<dbReference type="EMBL" id="AP017928">
    <property type="protein sequence ID" value="BBA34337.1"/>
    <property type="molecule type" value="Genomic_DNA"/>
</dbReference>
<keyword evidence="17" id="KW-0966">Cell projection</keyword>
<evidence type="ECO:0000256" key="2">
    <source>
        <dbReference type="ARBA" id="ARBA00008531"/>
    </source>
</evidence>
<evidence type="ECO:0000256" key="1">
    <source>
        <dbReference type="ARBA" id="ARBA00004413"/>
    </source>
</evidence>
<keyword evidence="5" id="KW-1003">Cell membrane</keyword>
<dbReference type="FunFam" id="3.40.50.300:FF:000695">
    <property type="entry name" value="Flagellar biosynthesis regulator FlhF"/>
    <property type="match status" value="1"/>
</dbReference>
<keyword evidence="8" id="KW-0653">Protein transport</keyword>
<keyword evidence="17" id="KW-0969">Cilium</keyword>
<evidence type="ECO:0000256" key="14">
    <source>
        <dbReference type="SAM" id="MobiDB-lite"/>
    </source>
</evidence>
<keyword evidence="6" id="KW-0547">Nucleotide-binding</keyword>
<dbReference type="AlphaFoldDB" id="A0A250KRV3"/>
<dbReference type="SMART" id="SM00962">
    <property type="entry name" value="SRP54"/>
    <property type="match status" value="1"/>
</dbReference>
<evidence type="ECO:0000256" key="6">
    <source>
        <dbReference type="ARBA" id="ARBA00022741"/>
    </source>
</evidence>
<evidence type="ECO:0000259" key="15">
    <source>
        <dbReference type="SMART" id="SM00382"/>
    </source>
</evidence>
<evidence type="ECO:0000256" key="7">
    <source>
        <dbReference type="ARBA" id="ARBA00022795"/>
    </source>
</evidence>
<evidence type="ECO:0000313" key="18">
    <source>
        <dbReference type="Proteomes" id="UP000266313"/>
    </source>
</evidence>
<evidence type="ECO:0000256" key="9">
    <source>
        <dbReference type="ARBA" id="ARBA00023134"/>
    </source>
</evidence>
<dbReference type="CDD" id="cd17873">
    <property type="entry name" value="FlhF"/>
    <property type="match status" value="1"/>
</dbReference>
<evidence type="ECO:0000256" key="4">
    <source>
        <dbReference type="ARBA" id="ARBA00022448"/>
    </source>
</evidence>
<sequence length="461" mass="50243">MKIKRYFAPDIRQAIRMVREEQGPDAVILSNRKVDGGVEIVAARDFDEQMLLDRAKAEPRGEPAAAAPEPVATPETDSRRRAEDAFREALGKSAAISRADAAGTDLRRPVSQRAEHGGQGSPAPAKPVSTARREHSAAPIAPVPELVKPSADAEALKEMQRELRQMRRMIDLHLSEAGWQAAASRHPTRLDLLRRLSALGFSRKLSLELTERLGGVDDADVAWQACQHALARQIPLAEDSLLDYGGVVALVGPTGVGKTTTIAKLAARFRLKHGPRQIALITTDNYRIGALEQLGTYGRILDVPVRAASSVEDLRQLLSSFYDKRLVLIDTAGVGQRDRRLAEQAELFSRSEIPVKSYLVMSAASQLRVMQEAVEAFRAFSPEACIVTKLDETGQLGAALSTVAENRLPVAFVCDGQQVPEDLHVARTHLLLNRCFADRSGAAAVGSPMPSYEDWIVHANV</sequence>
<feature type="compositionally biased region" description="Basic and acidic residues" evidence="14">
    <location>
        <begin position="105"/>
        <end position="116"/>
    </location>
</feature>
<dbReference type="Proteomes" id="UP000266313">
    <property type="component" value="Chromosome"/>
</dbReference>
<comment type="subcellular location">
    <subcellularLocation>
        <location evidence="1">Cell membrane</location>
        <topology evidence="1">Peripheral membrane protein</topology>
        <orientation evidence="1">Cytoplasmic side</orientation>
    </subcellularLocation>
</comment>
<dbReference type="PANTHER" id="PTHR43134">
    <property type="entry name" value="SIGNAL RECOGNITION PARTICLE RECEPTOR SUBUNIT ALPHA"/>
    <property type="match status" value="1"/>
</dbReference>
<dbReference type="OrthoDB" id="9778554at2"/>
<evidence type="ECO:0000256" key="12">
    <source>
        <dbReference type="ARBA" id="ARBA00025337"/>
    </source>
</evidence>
<dbReference type="SMART" id="SM00382">
    <property type="entry name" value="AAA"/>
    <property type="match status" value="1"/>
</dbReference>
<dbReference type="GO" id="GO:0015031">
    <property type="term" value="P:protein transport"/>
    <property type="evidence" value="ECO:0007669"/>
    <property type="project" value="UniProtKB-KW"/>
</dbReference>
<dbReference type="KEGG" id="mmai:sS8_2385"/>
<dbReference type="InterPro" id="IPR000897">
    <property type="entry name" value="SRP54_GTPase_dom"/>
</dbReference>
<evidence type="ECO:0000256" key="5">
    <source>
        <dbReference type="ARBA" id="ARBA00022475"/>
    </source>
</evidence>
<dbReference type="InterPro" id="IPR027417">
    <property type="entry name" value="P-loop_NTPase"/>
</dbReference>
<keyword evidence="11" id="KW-1006">Bacterial flagellum protein export</keyword>
<dbReference type="InterPro" id="IPR047040">
    <property type="entry name" value="FlhF__GTPase_dom"/>
</dbReference>
<dbReference type="NCBIfam" id="TIGR03499">
    <property type="entry name" value="FlhF"/>
    <property type="match status" value="1"/>
</dbReference>
<dbReference type="PANTHER" id="PTHR43134:SF3">
    <property type="entry name" value="FLAGELLAR BIOSYNTHESIS PROTEIN FLHF"/>
    <property type="match status" value="1"/>
</dbReference>
<organism evidence="17 18">
    <name type="scientific">Methylocaldum marinum</name>
    <dbReference type="NCBI Taxonomy" id="1432792"/>
    <lineage>
        <taxon>Bacteria</taxon>
        <taxon>Pseudomonadati</taxon>
        <taxon>Pseudomonadota</taxon>
        <taxon>Gammaproteobacteria</taxon>
        <taxon>Methylococcales</taxon>
        <taxon>Methylococcaceae</taxon>
        <taxon>Methylocaldum</taxon>
    </lineage>
</organism>
<feature type="domain" description="AAA+ ATPase" evidence="15">
    <location>
        <begin position="244"/>
        <end position="436"/>
    </location>
</feature>
<name>A0A250KRV3_9GAMM</name>
<dbReference type="GO" id="GO:0003924">
    <property type="term" value="F:GTPase activity"/>
    <property type="evidence" value="ECO:0007669"/>
    <property type="project" value="UniProtKB-UniRule"/>
</dbReference>
<keyword evidence="18" id="KW-1185">Reference proteome</keyword>
<comment type="similarity">
    <text evidence="2">Belongs to the GTP-binding SRP family.</text>
</comment>
<evidence type="ECO:0000256" key="10">
    <source>
        <dbReference type="ARBA" id="ARBA00023136"/>
    </source>
</evidence>
<feature type="compositionally biased region" description="Basic and acidic residues" evidence="14">
    <location>
        <begin position="76"/>
        <end position="90"/>
    </location>
</feature>